<evidence type="ECO:0000313" key="3">
    <source>
        <dbReference type="EMBL" id="CAE8677312.1"/>
    </source>
</evidence>
<evidence type="ECO:0000313" key="4">
    <source>
        <dbReference type="Proteomes" id="UP000626109"/>
    </source>
</evidence>
<dbReference type="Pfam" id="PF13417">
    <property type="entry name" value="GST_N_3"/>
    <property type="match status" value="1"/>
</dbReference>
<feature type="domain" description="GST N-terminal" evidence="2">
    <location>
        <begin position="6"/>
        <end position="64"/>
    </location>
</feature>
<dbReference type="Gene3D" id="3.40.30.10">
    <property type="entry name" value="Glutaredoxin"/>
    <property type="match status" value="1"/>
</dbReference>
<keyword evidence="1" id="KW-0472">Membrane</keyword>
<organism evidence="3 4">
    <name type="scientific">Polarella glacialis</name>
    <name type="common">Dinoflagellate</name>
    <dbReference type="NCBI Taxonomy" id="89957"/>
    <lineage>
        <taxon>Eukaryota</taxon>
        <taxon>Sar</taxon>
        <taxon>Alveolata</taxon>
        <taxon>Dinophyceae</taxon>
        <taxon>Suessiales</taxon>
        <taxon>Suessiaceae</taxon>
        <taxon>Polarella</taxon>
    </lineage>
</organism>
<keyword evidence="1" id="KW-1133">Transmembrane helix</keyword>
<proteinExistence type="predicted"/>
<evidence type="ECO:0000259" key="2">
    <source>
        <dbReference type="Pfam" id="PF13417"/>
    </source>
</evidence>
<dbReference type="GO" id="GO:0050220">
    <property type="term" value="F:prostaglandin-E synthase activity"/>
    <property type="evidence" value="ECO:0007669"/>
    <property type="project" value="TreeGrafter"/>
</dbReference>
<dbReference type="EMBL" id="CAJNNW010025455">
    <property type="protein sequence ID" value="CAE8677312.1"/>
    <property type="molecule type" value="Genomic_DNA"/>
</dbReference>
<dbReference type="AlphaFoldDB" id="A0A813JHE0"/>
<dbReference type="GO" id="GO:0005739">
    <property type="term" value="C:mitochondrion"/>
    <property type="evidence" value="ECO:0007669"/>
    <property type="project" value="TreeGrafter"/>
</dbReference>
<gene>
    <name evidence="3" type="ORF">PGLA2088_LOCUS20264</name>
</gene>
<dbReference type="PANTHER" id="PTHR12782">
    <property type="entry name" value="MICROSOMAL PROSTAGLANDIN E SYNTHASE-2"/>
    <property type="match status" value="1"/>
</dbReference>
<dbReference type="InterPro" id="IPR004045">
    <property type="entry name" value="Glutathione_S-Trfase_N"/>
</dbReference>
<protein>
    <recommendedName>
        <fullName evidence="2">GST N-terminal domain-containing protein</fullName>
    </recommendedName>
</protein>
<dbReference type="PANTHER" id="PTHR12782:SF5">
    <property type="entry name" value="PROSTAGLANDIN E SYNTHASE 2"/>
    <property type="match status" value="1"/>
</dbReference>
<dbReference type="Proteomes" id="UP000626109">
    <property type="component" value="Unassembled WGS sequence"/>
</dbReference>
<accession>A0A813JHE0</accession>
<evidence type="ECO:0000256" key="1">
    <source>
        <dbReference type="SAM" id="Phobius"/>
    </source>
</evidence>
<reference evidence="3" key="1">
    <citation type="submission" date="2021-02" db="EMBL/GenBank/DDBJ databases">
        <authorList>
            <person name="Dougan E. K."/>
            <person name="Rhodes N."/>
            <person name="Thang M."/>
            <person name="Chan C."/>
        </authorList>
    </citation>
    <scope>NUCLEOTIDE SEQUENCE</scope>
</reference>
<keyword evidence="1" id="KW-0812">Transmembrane</keyword>
<comment type="caution">
    <text evidence="3">The sequence shown here is derived from an EMBL/GenBank/DDBJ whole genome shotgun (WGS) entry which is preliminary data.</text>
</comment>
<feature type="transmembrane region" description="Helical" evidence="1">
    <location>
        <begin position="152"/>
        <end position="179"/>
    </location>
</feature>
<sequence>MRDVVLHDTKASPPCVKIRLFLGYYGVPFTVVKGKKKGSDYKKVPVLMASGRQINDSYVILRNLVPVLCGVPFEDEWQEKITYKLQLAFEAEVFSSSSDMASWASKAVGLPYCIGRCITPCLGPSIAKKIHSKNPGLPSSTEVGREFLCLRLLLLLLLLLLLFLLLFKFVVLVVAVVVVGC</sequence>
<dbReference type="SUPFAM" id="SSF52833">
    <property type="entry name" value="Thioredoxin-like"/>
    <property type="match status" value="1"/>
</dbReference>
<dbReference type="InterPro" id="IPR036249">
    <property type="entry name" value="Thioredoxin-like_sf"/>
</dbReference>
<name>A0A813JHE0_POLGL</name>